<dbReference type="PROSITE" id="PS51257">
    <property type="entry name" value="PROKAR_LIPOPROTEIN"/>
    <property type="match status" value="1"/>
</dbReference>
<evidence type="ECO:0000313" key="6">
    <source>
        <dbReference type="Proteomes" id="UP000420562"/>
    </source>
</evidence>
<keyword evidence="3" id="KW-0812">Transmembrane</keyword>
<feature type="transmembrane region" description="Helical" evidence="3">
    <location>
        <begin position="6"/>
        <end position="32"/>
    </location>
</feature>
<dbReference type="CDD" id="cd01949">
    <property type="entry name" value="GGDEF"/>
    <property type="match status" value="1"/>
</dbReference>
<sequence length="295" mass="32703">MPCISIKILVISPIILGACILTLSLVPVQGLIRGLPSSSKIRHNWYTLTSLIIFFIAGYLFYAFELWRGTCRFSDLIVSVVFFLGACFVLLVNYLSHQTARGIRRITLLEQENITDATMGVHNRRYFEQRLKEEFDRARRYKLPLSLLLIDIDNFKQINDTSGHLAGDMVLKHLGRLLVASVRDTDIITRYGGDEICIIATHTNGATALELAKRVCSLVEKSAVTGEDGQEEIHTTVSIGVASLAPGLTEAAELVDRADKALYRSKNDGKNRIAVYLPPSPGGETNLCSTDQPCF</sequence>
<keyword evidence="3" id="KW-1133">Transmembrane helix</keyword>
<dbReference type="RefSeq" id="WP_151128159.1">
    <property type="nucleotide sequence ID" value="NZ_VZQZ01000004.1"/>
</dbReference>
<protein>
    <recommendedName>
        <fullName evidence="1">diguanylate cyclase</fullName>
        <ecNumber evidence="1">2.7.7.65</ecNumber>
    </recommendedName>
</protein>
<dbReference type="InterPro" id="IPR043128">
    <property type="entry name" value="Rev_trsase/Diguanyl_cyclase"/>
</dbReference>
<dbReference type="GO" id="GO:0005886">
    <property type="term" value="C:plasma membrane"/>
    <property type="evidence" value="ECO:0007669"/>
    <property type="project" value="TreeGrafter"/>
</dbReference>
<comment type="catalytic activity">
    <reaction evidence="2">
        <text>2 GTP = 3',3'-c-di-GMP + 2 diphosphate</text>
        <dbReference type="Rhea" id="RHEA:24898"/>
        <dbReference type="ChEBI" id="CHEBI:33019"/>
        <dbReference type="ChEBI" id="CHEBI:37565"/>
        <dbReference type="ChEBI" id="CHEBI:58805"/>
        <dbReference type="EC" id="2.7.7.65"/>
    </reaction>
</comment>
<dbReference type="GO" id="GO:0043709">
    <property type="term" value="P:cell adhesion involved in single-species biofilm formation"/>
    <property type="evidence" value="ECO:0007669"/>
    <property type="project" value="TreeGrafter"/>
</dbReference>
<dbReference type="AlphaFoldDB" id="A0A7J4ZRD4"/>
<dbReference type="EMBL" id="VZQZ01000004">
    <property type="protein sequence ID" value="KAB0665721.1"/>
    <property type="molecule type" value="Genomic_DNA"/>
</dbReference>
<gene>
    <name evidence="5" type="ORF">F6V25_08370</name>
</gene>
<reference evidence="5 6" key="1">
    <citation type="submission" date="2019-09" db="EMBL/GenBank/DDBJ databases">
        <title>Geobacter sp. Red96, a novel strain isolated from paddy soil.</title>
        <authorList>
            <person name="Xu Z."/>
            <person name="Masuda Y."/>
            <person name="Itoh H."/>
            <person name="Senoo K."/>
        </authorList>
    </citation>
    <scope>NUCLEOTIDE SEQUENCE [LARGE SCALE GENOMIC DNA]</scope>
    <source>
        <strain evidence="5 6">Red96</strain>
    </source>
</reference>
<accession>A0A7J4ZRD4</accession>
<evidence type="ECO:0000256" key="2">
    <source>
        <dbReference type="ARBA" id="ARBA00034247"/>
    </source>
</evidence>
<dbReference type="SUPFAM" id="SSF55073">
    <property type="entry name" value="Nucleotide cyclase"/>
    <property type="match status" value="1"/>
</dbReference>
<dbReference type="Pfam" id="PF00990">
    <property type="entry name" value="GGDEF"/>
    <property type="match status" value="1"/>
</dbReference>
<dbReference type="InterPro" id="IPR029787">
    <property type="entry name" value="Nucleotide_cyclase"/>
</dbReference>
<dbReference type="FunFam" id="3.30.70.270:FF:000001">
    <property type="entry name" value="Diguanylate cyclase domain protein"/>
    <property type="match status" value="1"/>
</dbReference>
<comment type="caution">
    <text evidence="5">The sequence shown here is derived from an EMBL/GenBank/DDBJ whole genome shotgun (WGS) entry which is preliminary data.</text>
</comment>
<dbReference type="EC" id="2.7.7.65" evidence="1"/>
<feature type="transmembrane region" description="Helical" evidence="3">
    <location>
        <begin position="76"/>
        <end position="95"/>
    </location>
</feature>
<feature type="transmembrane region" description="Helical" evidence="3">
    <location>
        <begin position="44"/>
        <end position="64"/>
    </location>
</feature>
<dbReference type="GO" id="GO:0052621">
    <property type="term" value="F:diguanylate cyclase activity"/>
    <property type="evidence" value="ECO:0007669"/>
    <property type="project" value="UniProtKB-EC"/>
</dbReference>
<dbReference type="PANTHER" id="PTHR45138">
    <property type="entry name" value="REGULATORY COMPONENTS OF SENSORY TRANSDUCTION SYSTEM"/>
    <property type="match status" value="1"/>
</dbReference>
<dbReference type="Gene3D" id="3.30.70.270">
    <property type="match status" value="1"/>
</dbReference>
<evidence type="ECO:0000256" key="1">
    <source>
        <dbReference type="ARBA" id="ARBA00012528"/>
    </source>
</evidence>
<feature type="domain" description="GGDEF" evidence="4">
    <location>
        <begin position="143"/>
        <end position="278"/>
    </location>
</feature>
<evidence type="ECO:0000313" key="5">
    <source>
        <dbReference type="EMBL" id="KAB0665721.1"/>
    </source>
</evidence>
<dbReference type="PANTHER" id="PTHR45138:SF9">
    <property type="entry name" value="DIGUANYLATE CYCLASE DGCM-RELATED"/>
    <property type="match status" value="1"/>
</dbReference>
<proteinExistence type="predicted"/>
<dbReference type="SMART" id="SM00267">
    <property type="entry name" value="GGDEF"/>
    <property type="match status" value="1"/>
</dbReference>
<keyword evidence="3" id="KW-0472">Membrane</keyword>
<dbReference type="Proteomes" id="UP000420562">
    <property type="component" value="Unassembled WGS sequence"/>
</dbReference>
<evidence type="ECO:0000256" key="3">
    <source>
        <dbReference type="SAM" id="Phobius"/>
    </source>
</evidence>
<dbReference type="InterPro" id="IPR050469">
    <property type="entry name" value="Diguanylate_Cyclase"/>
</dbReference>
<evidence type="ECO:0000259" key="4">
    <source>
        <dbReference type="PROSITE" id="PS50887"/>
    </source>
</evidence>
<organism evidence="5 6">
    <name type="scientific">Oryzomonas japonica</name>
    <dbReference type="NCBI Taxonomy" id="2603858"/>
    <lineage>
        <taxon>Bacteria</taxon>
        <taxon>Pseudomonadati</taxon>
        <taxon>Thermodesulfobacteriota</taxon>
        <taxon>Desulfuromonadia</taxon>
        <taxon>Geobacterales</taxon>
        <taxon>Geobacteraceae</taxon>
        <taxon>Oryzomonas</taxon>
    </lineage>
</organism>
<dbReference type="GO" id="GO:1902201">
    <property type="term" value="P:negative regulation of bacterial-type flagellum-dependent cell motility"/>
    <property type="evidence" value="ECO:0007669"/>
    <property type="project" value="TreeGrafter"/>
</dbReference>
<dbReference type="PROSITE" id="PS50887">
    <property type="entry name" value="GGDEF"/>
    <property type="match status" value="1"/>
</dbReference>
<dbReference type="NCBIfam" id="TIGR00254">
    <property type="entry name" value="GGDEF"/>
    <property type="match status" value="1"/>
</dbReference>
<name>A0A7J4ZRD4_9BACT</name>
<keyword evidence="6" id="KW-1185">Reference proteome</keyword>
<dbReference type="InterPro" id="IPR000160">
    <property type="entry name" value="GGDEF_dom"/>
</dbReference>